<keyword evidence="4 8" id="KW-0812">Transmembrane</keyword>
<feature type="transmembrane region" description="Helical" evidence="8">
    <location>
        <begin position="123"/>
        <end position="142"/>
    </location>
</feature>
<feature type="transmembrane region" description="Helical" evidence="8">
    <location>
        <begin position="414"/>
        <end position="433"/>
    </location>
</feature>
<feature type="region of interest" description="Disordered" evidence="7">
    <location>
        <begin position="21"/>
        <end position="45"/>
    </location>
</feature>
<evidence type="ECO:0000259" key="9">
    <source>
        <dbReference type="PROSITE" id="PS50850"/>
    </source>
</evidence>
<feature type="region of interest" description="Disordered" evidence="7">
    <location>
        <begin position="463"/>
        <end position="495"/>
    </location>
</feature>
<evidence type="ECO:0000256" key="4">
    <source>
        <dbReference type="ARBA" id="ARBA00022692"/>
    </source>
</evidence>
<keyword evidence="11" id="KW-1185">Reference proteome</keyword>
<keyword evidence="5 8" id="KW-1133">Transmembrane helix</keyword>
<evidence type="ECO:0000256" key="1">
    <source>
        <dbReference type="ARBA" id="ARBA00004651"/>
    </source>
</evidence>
<evidence type="ECO:0000256" key="2">
    <source>
        <dbReference type="ARBA" id="ARBA00022448"/>
    </source>
</evidence>
<evidence type="ECO:0000256" key="7">
    <source>
        <dbReference type="SAM" id="MobiDB-lite"/>
    </source>
</evidence>
<feature type="transmembrane region" description="Helical" evidence="8">
    <location>
        <begin position="91"/>
        <end position="111"/>
    </location>
</feature>
<gene>
    <name evidence="10" type="ORF">RND15_20765</name>
</gene>
<feature type="domain" description="Major facilitator superfamily (MFS) profile" evidence="9">
    <location>
        <begin position="51"/>
        <end position="461"/>
    </location>
</feature>
<proteinExistence type="predicted"/>
<protein>
    <submittedName>
        <fullName evidence="10">MFS transporter</fullName>
    </submittedName>
</protein>
<evidence type="ECO:0000256" key="3">
    <source>
        <dbReference type="ARBA" id="ARBA00022475"/>
    </source>
</evidence>
<feature type="transmembrane region" description="Helical" evidence="8">
    <location>
        <begin position="277"/>
        <end position="297"/>
    </location>
</feature>
<dbReference type="Pfam" id="PF07690">
    <property type="entry name" value="MFS_1"/>
    <property type="match status" value="1"/>
</dbReference>
<keyword evidence="6 8" id="KW-0472">Membrane</keyword>
<dbReference type="SUPFAM" id="SSF103473">
    <property type="entry name" value="MFS general substrate transporter"/>
    <property type="match status" value="1"/>
</dbReference>
<accession>A0ABU2XGQ4</accession>
<feature type="transmembrane region" description="Helical" evidence="8">
    <location>
        <begin position="190"/>
        <end position="211"/>
    </location>
</feature>
<dbReference type="RefSeq" id="WP_311725595.1">
    <property type="nucleotide sequence ID" value="NZ_JAVRFD010000009.1"/>
</dbReference>
<reference evidence="10" key="1">
    <citation type="submission" date="2024-05" db="EMBL/GenBank/DDBJ databases">
        <title>30 novel species of actinomycetes from the DSMZ collection.</title>
        <authorList>
            <person name="Nouioui I."/>
        </authorList>
    </citation>
    <scope>NUCLEOTIDE SEQUENCE</scope>
    <source>
        <strain evidence="10">DSM 41529</strain>
    </source>
</reference>
<dbReference type="InterPro" id="IPR036259">
    <property type="entry name" value="MFS_trans_sf"/>
</dbReference>
<feature type="transmembrane region" description="Helical" evidence="8">
    <location>
        <begin position="439"/>
        <end position="457"/>
    </location>
</feature>
<evidence type="ECO:0000256" key="6">
    <source>
        <dbReference type="ARBA" id="ARBA00023136"/>
    </source>
</evidence>
<comment type="caution">
    <text evidence="10">The sequence shown here is derived from an EMBL/GenBank/DDBJ whole genome shotgun (WGS) entry which is preliminary data.</text>
</comment>
<dbReference type="InterPro" id="IPR011701">
    <property type="entry name" value="MFS"/>
</dbReference>
<dbReference type="InterPro" id="IPR020846">
    <property type="entry name" value="MFS_dom"/>
</dbReference>
<dbReference type="PANTHER" id="PTHR43045">
    <property type="entry name" value="SHIKIMATE TRANSPORTER"/>
    <property type="match status" value="1"/>
</dbReference>
<keyword evidence="2" id="KW-0813">Transport</keyword>
<organism evidence="10 11">
    <name type="scientific">Streptomyces lonegramiae</name>
    <dbReference type="NCBI Taxonomy" id="3075524"/>
    <lineage>
        <taxon>Bacteria</taxon>
        <taxon>Bacillati</taxon>
        <taxon>Actinomycetota</taxon>
        <taxon>Actinomycetes</taxon>
        <taxon>Kitasatosporales</taxon>
        <taxon>Streptomycetaceae</taxon>
        <taxon>Streptomyces</taxon>
    </lineage>
</organism>
<dbReference type="PROSITE" id="PS50850">
    <property type="entry name" value="MFS"/>
    <property type="match status" value="1"/>
</dbReference>
<comment type="subcellular location">
    <subcellularLocation>
        <location evidence="1">Cell membrane</location>
        <topology evidence="1">Multi-pass membrane protein</topology>
    </subcellularLocation>
</comment>
<sequence length="495" mass="52387">TACPETAPEFDPFKEAWIMDNTPRATAPPPTTTTTAPPEETPADPGAVRRAAWAGLIGTALEQYDFVIYGTASALIFSDLFFPNVSASVGILASFSTYAVGFAARPLGGLFFSRYGDRLGRKWVLVATLLLMGGSTLAIGLLPTYGQVGLLAPILLLLCRMAQGFGAGAEQSGGATLLTETAATGRRGRLASLVMTGAALGTALGAVAWILAQRLSDDALMSWGWRLVFGSSLLVTVAAMVIRRKLHESPVFKELKQQHERPASPVKEVFRHGRKPTLLVLFMNFGISTQSYTYQVFMASYLVSSVGVDKEFVPEVLLLGALCGGVAAVCFGTLSDRFGRRPVYSLIVGALVLLPTPTFVALNSGSKVAITVAIVIGFILACQGAVGVQMSYFPELFGNRYRYAGVTLGREFSSVIGGGVAPLICSALVTAFSGSWIPVAVYMSLVAVVSLITTRMAPETLDRDLNTPLDSTDPAGSAPHSARTERTHLSDSLAD</sequence>
<dbReference type="Gene3D" id="1.20.1250.20">
    <property type="entry name" value="MFS general substrate transporter like domains"/>
    <property type="match status" value="2"/>
</dbReference>
<feature type="transmembrane region" description="Helical" evidence="8">
    <location>
        <begin position="223"/>
        <end position="242"/>
    </location>
</feature>
<name>A0ABU2XGQ4_9ACTN</name>
<feature type="transmembrane region" description="Helical" evidence="8">
    <location>
        <begin position="317"/>
        <end position="334"/>
    </location>
</feature>
<feature type="transmembrane region" description="Helical" evidence="8">
    <location>
        <begin position="343"/>
        <end position="362"/>
    </location>
</feature>
<keyword evidence="3" id="KW-1003">Cell membrane</keyword>
<evidence type="ECO:0000313" key="11">
    <source>
        <dbReference type="Proteomes" id="UP001180754"/>
    </source>
</evidence>
<dbReference type="Proteomes" id="UP001180754">
    <property type="component" value="Unassembled WGS sequence"/>
</dbReference>
<dbReference type="EMBL" id="JAVRFD010000009">
    <property type="protein sequence ID" value="MDT0545123.1"/>
    <property type="molecule type" value="Genomic_DNA"/>
</dbReference>
<feature type="transmembrane region" description="Helical" evidence="8">
    <location>
        <begin position="368"/>
        <end position="393"/>
    </location>
</feature>
<feature type="non-terminal residue" evidence="10">
    <location>
        <position position="1"/>
    </location>
</feature>
<evidence type="ECO:0000313" key="10">
    <source>
        <dbReference type="EMBL" id="MDT0545123.1"/>
    </source>
</evidence>
<evidence type="ECO:0000256" key="5">
    <source>
        <dbReference type="ARBA" id="ARBA00022989"/>
    </source>
</evidence>
<feature type="transmembrane region" description="Helical" evidence="8">
    <location>
        <begin position="148"/>
        <end position="169"/>
    </location>
</feature>
<dbReference type="CDD" id="cd17369">
    <property type="entry name" value="MFS_ShiA_like"/>
    <property type="match status" value="1"/>
</dbReference>
<evidence type="ECO:0000256" key="8">
    <source>
        <dbReference type="SAM" id="Phobius"/>
    </source>
</evidence>
<dbReference type="PANTHER" id="PTHR43045:SF1">
    <property type="entry name" value="SHIKIMATE TRANSPORTER"/>
    <property type="match status" value="1"/>
</dbReference>